<dbReference type="InterPro" id="IPR006016">
    <property type="entry name" value="UspA"/>
</dbReference>
<evidence type="ECO:0000256" key="1">
    <source>
        <dbReference type="ARBA" id="ARBA00008791"/>
    </source>
</evidence>
<reference evidence="5 6" key="1">
    <citation type="submission" date="2023-07" db="EMBL/GenBank/DDBJ databases">
        <title>Sorghum-associated microbial communities from plants grown in Nebraska, USA.</title>
        <authorList>
            <person name="Schachtman D."/>
        </authorList>
    </citation>
    <scope>NUCLEOTIDE SEQUENCE [LARGE SCALE GENOMIC DNA]</scope>
    <source>
        <strain evidence="5 6">4256</strain>
    </source>
</reference>
<dbReference type="InterPro" id="IPR006015">
    <property type="entry name" value="Universal_stress_UspA"/>
</dbReference>
<dbReference type="Pfam" id="PF00582">
    <property type="entry name" value="Usp"/>
    <property type="match status" value="2"/>
</dbReference>
<dbReference type="RefSeq" id="WP_310223213.1">
    <property type="nucleotide sequence ID" value="NZ_JAVDWV010000006.1"/>
</dbReference>
<gene>
    <name evidence="5" type="ORF">J2W40_001508</name>
</gene>
<feature type="domain" description="UspA" evidence="4">
    <location>
        <begin position="155"/>
        <end position="290"/>
    </location>
</feature>
<evidence type="ECO:0000256" key="2">
    <source>
        <dbReference type="ARBA" id="ARBA00022741"/>
    </source>
</evidence>
<evidence type="ECO:0000259" key="4">
    <source>
        <dbReference type="Pfam" id="PF00582"/>
    </source>
</evidence>
<evidence type="ECO:0000256" key="3">
    <source>
        <dbReference type="ARBA" id="ARBA00022840"/>
    </source>
</evidence>
<comment type="similarity">
    <text evidence="1">Belongs to the universal stress protein A family.</text>
</comment>
<keyword evidence="2" id="KW-0547">Nucleotide-binding</keyword>
<dbReference type="PANTHER" id="PTHR46268:SF27">
    <property type="entry name" value="UNIVERSAL STRESS PROTEIN RV2623"/>
    <property type="match status" value="1"/>
</dbReference>
<sequence>MNDIETLHSPRKITLATDLSCRCDRALDRAVELAQRWNATLVIAHVVEPNGMDDDISAPALPSWRRGIDPLERARQQIRRELGVDSANIEIRVDEGQPAPQLLDIAQREGCDLIITGMARDEPFGRMLLGTTVNQLVRRSSVPLLVVKRRAVRPYRQIVVATDFSESSRHALMTAVGCFPDAAFTLFHGYDVPFASFLDKRGLRDQVSALEKECGEEFLSATPLDEKRRRHIPTLIEHGIPERLLSNYVRDRGADLTVIGSHGRTALFDVLIGSMTQRLLEAVAGDILVVIDPQARKWA</sequence>
<name>A0ABU1WZG1_SPHXE</name>
<dbReference type="Proteomes" id="UP001267638">
    <property type="component" value="Unassembled WGS sequence"/>
</dbReference>
<dbReference type="SUPFAM" id="SSF52402">
    <property type="entry name" value="Adenine nucleotide alpha hydrolases-like"/>
    <property type="match status" value="2"/>
</dbReference>
<proteinExistence type="inferred from homology"/>
<dbReference type="CDD" id="cd00293">
    <property type="entry name" value="USP-like"/>
    <property type="match status" value="2"/>
</dbReference>
<keyword evidence="6" id="KW-1185">Reference proteome</keyword>
<accession>A0ABU1WZG1</accession>
<organism evidence="5 6">
    <name type="scientific">Sphingobium xenophagum</name>
    <dbReference type="NCBI Taxonomy" id="121428"/>
    <lineage>
        <taxon>Bacteria</taxon>
        <taxon>Pseudomonadati</taxon>
        <taxon>Pseudomonadota</taxon>
        <taxon>Alphaproteobacteria</taxon>
        <taxon>Sphingomonadales</taxon>
        <taxon>Sphingomonadaceae</taxon>
        <taxon>Sphingobium</taxon>
    </lineage>
</organism>
<dbReference type="PANTHER" id="PTHR46268">
    <property type="entry name" value="STRESS RESPONSE PROTEIN NHAX"/>
    <property type="match status" value="1"/>
</dbReference>
<dbReference type="InterPro" id="IPR014729">
    <property type="entry name" value="Rossmann-like_a/b/a_fold"/>
</dbReference>
<dbReference type="Gene3D" id="3.40.50.620">
    <property type="entry name" value="HUPs"/>
    <property type="match status" value="2"/>
</dbReference>
<evidence type="ECO:0000313" key="5">
    <source>
        <dbReference type="EMBL" id="MDR7154693.1"/>
    </source>
</evidence>
<comment type="caution">
    <text evidence="5">The sequence shown here is derived from an EMBL/GenBank/DDBJ whole genome shotgun (WGS) entry which is preliminary data.</text>
</comment>
<keyword evidence="3" id="KW-0067">ATP-binding</keyword>
<protein>
    <submittedName>
        <fullName evidence="5">Nucleotide-binding universal stress UspA family protein</fullName>
    </submittedName>
</protein>
<feature type="domain" description="UspA" evidence="4">
    <location>
        <begin position="11"/>
        <end position="148"/>
    </location>
</feature>
<evidence type="ECO:0000313" key="6">
    <source>
        <dbReference type="Proteomes" id="UP001267638"/>
    </source>
</evidence>
<dbReference type="EMBL" id="JAVDWV010000006">
    <property type="protein sequence ID" value="MDR7154693.1"/>
    <property type="molecule type" value="Genomic_DNA"/>
</dbReference>
<dbReference type="PRINTS" id="PR01438">
    <property type="entry name" value="UNVRSLSTRESS"/>
</dbReference>